<evidence type="ECO:0000313" key="3">
    <source>
        <dbReference type="Proteomes" id="UP001245285"/>
    </source>
</evidence>
<evidence type="ECO:0000256" key="1">
    <source>
        <dbReference type="SAM" id="SignalP"/>
    </source>
</evidence>
<dbReference type="Proteomes" id="UP001245285">
    <property type="component" value="Unassembled WGS sequence"/>
</dbReference>
<feature type="signal peptide" evidence="1">
    <location>
        <begin position="1"/>
        <end position="22"/>
    </location>
</feature>
<sequence>MFKKHTLILIPFLFLLNISASAQVDGDKTGAWYMYFWNTTFGDSQWGIQGDVQYRNWNLGGDLEQLLIRGGLTYAPENADVKFTLGYGNITSGEFGDSNETSGESRIYQEALLPHQVGSRFYLTHRFRYEQRWVENQDFRTRYRYNIFLNVPINQNNLSKNAIYLALYNEIFINGEREIGDGRNVELFDRNRFYSALGYAIKDNLRVQAGYMIQTTNAISKGQIQLSLHHTF</sequence>
<keyword evidence="1" id="KW-0732">Signal</keyword>
<proteinExistence type="predicted"/>
<gene>
    <name evidence="2" type="ORF">RM545_03270</name>
</gene>
<feature type="chain" id="PRO_5046392989" evidence="1">
    <location>
        <begin position="23"/>
        <end position="232"/>
    </location>
</feature>
<dbReference type="InterPro" id="IPR019619">
    <property type="entry name" value="DUF2490"/>
</dbReference>
<accession>A0ABU3CI86</accession>
<dbReference type="RefSeq" id="WP_311493885.1">
    <property type="nucleotide sequence ID" value="NZ_JAVRHO010000003.1"/>
</dbReference>
<dbReference type="Pfam" id="PF10677">
    <property type="entry name" value="DUF2490"/>
    <property type="match status" value="1"/>
</dbReference>
<evidence type="ECO:0000313" key="2">
    <source>
        <dbReference type="EMBL" id="MDT0645700.1"/>
    </source>
</evidence>
<reference evidence="2 3" key="1">
    <citation type="submission" date="2023-09" db="EMBL/GenBank/DDBJ databases">
        <authorList>
            <person name="Rey-Velasco X."/>
        </authorList>
    </citation>
    <scope>NUCLEOTIDE SEQUENCE [LARGE SCALE GENOMIC DNA]</scope>
    <source>
        <strain evidence="2 3">F260</strain>
    </source>
</reference>
<protein>
    <submittedName>
        <fullName evidence="2">DUF2490 domain-containing protein</fullName>
    </submittedName>
</protein>
<organism evidence="2 3">
    <name type="scientific">Autumnicola lenta</name>
    <dbReference type="NCBI Taxonomy" id="3075593"/>
    <lineage>
        <taxon>Bacteria</taxon>
        <taxon>Pseudomonadati</taxon>
        <taxon>Bacteroidota</taxon>
        <taxon>Flavobacteriia</taxon>
        <taxon>Flavobacteriales</taxon>
        <taxon>Flavobacteriaceae</taxon>
        <taxon>Autumnicola</taxon>
    </lineage>
</organism>
<dbReference type="EMBL" id="JAVRHO010000003">
    <property type="protein sequence ID" value="MDT0645700.1"/>
    <property type="molecule type" value="Genomic_DNA"/>
</dbReference>
<keyword evidence="3" id="KW-1185">Reference proteome</keyword>
<name>A0ABU3CI86_9FLAO</name>
<comment type="caution">
    <text evidence="2">The sequence shown here is derived from an EMBL/GenBank/DDBJ whole genome shotgun (WGS) entry which is preliminary data.</text>
</comment>